<keyword evidence="5 6" id="KW-0408">Iron</keyword>
<proteinExistence type="predicted"/>
<evidence type="ECO:0000256" key="1">
    <source>
        <dbReference type="ARBA" id="ARBA00022448"/>
    </source>
</evidence>
<name>A0ABT0LX68_9RHOB</name>
<evidence type="ECO:0000313" key="9">
    <source>
        <dbReference type="Proteomes" id="UP001202550"/>
    </source>
</evidence>
<evidence type="ECO:0000256" key="6">
    <source>
        <dbReference type="PROSITE-ProRule" id="PRU00433"/>
    </source>
</evidence>
<evidence type="ECO:0000256" key="5">
    <source>
        <dbReference type="ARBA" id="ARBA00023004"/>
    </source>
</evidence>
<gene>
    <name evidence="8" type="ORF">M3N55_00550</name>
</gene>
<protein>
    <submittedName>
        <fullName evidence="8">Cytochrome c</fullName>
    </submittedName>
</protein>
<dbReference type="InterPro" id="IPR009056">
    <property type="entry name" value="Cyt_c-like_dom"/>
</dbReference>
<keyword evidence="3 6" id="KW-0479">Metal-binding</keyword>
<dbReference type="RefSeq" id="WP_249055376.1">
    <property type="nucleotide sequence ID" value="NZ_JALZWP010000001.1"/>
</dbReference>
<keyword evidence="4" id="KW-0249">Electron transport</keyword>
<evidence type="ECO:0000256" key="3">
    <source>
        <dbReference type="ARBA" id="ARBA00022723"/>
    </source>
</evidence>
<evidence type="ECO:0000313" key="8">
    <source>
        <dbReference type="EMBL" id="MCL1627209.1"/>
    </source>
</evidence>
<evidence type="ECO:0000256" key="4">
    <source>
        <dbReference type="ARBA" id="ARBA00022982"/>
    </source>
</evidence>
<evidence type="ECO:0000259" key="7">
    <source>
        <dbReference type="PROSITE" id="PS51007"/>
    </source>
</evidence>
<reference evidence="8 9" key="1">
    <citation type="submission" date="2022-05" db="EMBL/GenBank/DDBJ databases">
        <title>Seasonal and diel survey of microbial diversity of the Tyrrhenian coast.</title>
        <authorList>
            <person name="Gattoni G."/>
            <person name="Corral P."/>
        </authorList>
    </citation>
    <scope>NUCLEOTIDE SEQUENCE [LARGE SCALE GENOMIC DNA]</scope>
    <source>
        <strain evidence="8 9">V10</strain>
    </source>
</reference>
<dbReference type="SUPFAM" id="SSF46626">
    <property type="entry name" value="Cytochrome c"/>
    <property type="match status" value="1"/>
</dbReference>
<dbReference type="Proteomes" id="UP001202550">
    <property type="component" value="Unassembled WGS sequence"/>
</dbReference>
<comment type="caution">
    <text evidence="8">The sequence shown here is derived from an EMBL/GenBank/DDBJ whole genome shotgun (WGS) entry which is preliminary data.</text>
</comment>
<accession>A0ABT0LX68</accession>
<dbReference type="Pfam" id="PF00034">
    <property type="entry name" value="Cytochrom_C"/>
    <property type="match status" value="1"/>
</dbReference>
<organism evidence="8 9">
    <name type="scientific">Roseinatronobacter domitianus</name>
    <dbReference type="NCBI Taxonomy" id="2940293"/>
    <lineage>
        <taxon>Bacteria</taxon>
        <taxon>Pseudomonadati</taxon>
        <taxon>Pseudomonadota</taxon>
        <taxon>Alphaproteobacteria</taxon>
        <taxon>Rhodobacterales</taxon>
        <taxon>Paracoccaceae</taxon>
        <taxon>Roseinatronobacter</taxon>
    </lineage>
</organism>
<dbReference type="InterPro" id="IPR036909">
    <property type="entry name" value="Cyt_c-like_dom_sf"/>
</dbReference>
<dbReference type="PROSITE" id="PS51007">
    <property type="entry name" value="CYTC"/>
    <property type="match status" value="1"/>
</dbReference>
<feature type="domain" description="Cytochrome c" evidence="7">
    <location>
        <begin position="40"/>
        <end position="126"/>
    </location>
</feature>
<keyword evidence="2 6" id="KW-0349">Heme</keyword>
<keyword evidence="9" id="KW-1185">Reference proteome</keyword>
<dbReference type="InterPro" id="IPR051811">
    <property type="entry name" value="Cytochrome_c550/c551-like"/>
</dbReference>
<dbReference type="Gene3D" id="1.10.760.10">
    <property type="entry name" value="Cytochrome c-like domain"/>
    <property type="match status" value="1"/>
</dbReference>
<evidence type="ECO:0000256" key="2">
    <source>
        <dbReference type="ARBA" id="ARBA00022617"/>
    </source>
</evidence>
<dbReference type="EMBL" id="JALZWP010000001">
    <property type="protein sequence ID" value="MCL1627209.1"/>
    <property type="molecule type" value="Genomic_DNA"/>
</dbReference>
<dbReference type="PANTHER" id="PTHR37823">
    <property type="entry name" value="CYTOCHROME C-553-LIKE"/>
    <property type="match status" value="1"/>
</dbReference>
<sequence>MKLKLGILGLAILVGAGFWAMSGQQAQSVMVDVTVPELSAPEQKGAALFAQNCATCHGENAAGKDGVGPPLVHIIYEPSHHGDGSFYVAARMGVRAHHWSFGNMPAQPQITDEDVAKIVAYIRALQRANGIF</sequence>
<dbReference type="PANTHER" id="PTHR37823:SF1">
    <property type="entry name" value="CYTOCHROME C-553-LIKE"/>
    <property type="match status" value="1"/>
</dbReference>
<keyword evidence="1" id="KW-0813">Transport</keyword>